<feature type="domain" description="PpiC" evidence="4">
    <location>
        <begin position="177"/>
        <end position="267"/>
    </location>
</feature>
<dbReference type="Gene3D" id="3.10.50.40">
    <property type="match status" value="1"/>
</dbReference>
<dbReference type="InterPro" id="IPR050280">
    <property type="entry name" value="OMP_Chaperone_SurA"/>
</dbReference>
<accession>A0A6V8M5H1</accession>
<dbReference type="PANTHER" id="PTHR47637:SF1">
    <property type="entry name" value="CHAPERONE SURA"/>
    <property type="match status" value="1"/>
</dbReference>
<keyword evidence="2" id="KW-0697">Rotamase</keyword>
<protein>
    <submittedName>
        <fullName evidence="5">Chaperone SurA</fullName>
        <ecNumber evidence="5">5.2.1.8</ecNumber>
    </submittedName>
</protein>
<keyword evidence="1 3" id="KW-0732">Signal</keyword>
<evidence type="ECO:0000256" key="1">
    <source>
        <dbReference type="ARBA" id="ARBA00022729"/>
    </source>
</evidence>
<evidence type="ECO:0000256" key="2">
    <source>
        <dbReference type="PROSITE-ProRule" id="PRU00278"/>
    </source>
</evidence>
<organism evidence="5 6">
    <name type="scientific">Fundidesulfovibrio magnetotacticus</name>
    <dbReference type="NCBI Taxonomy" id="2730080"/>
    <lineage>
        <taxon>Bacteria</taxon>
        <taxon>Pseudomonadati</taxon>
        <taxon>Thermodesulfobacteriota</taxon>
        <taxon>Desulfovibrionia</taxon>
        <taxon>Desulfovibrionales</taxon>
        <taxon>Desulfovibrionaceae</taxon>
        <taxon>Fundidesulfovibrio</taxon>
    </lineage>
</organism>
<evidence type="ECO:0000313" key="6">
    <source>
        <dbReference type="Proteomes" id="UP000494245"/>
    </source>
</evidence>
<sequence length="320" mass="35659">MPVVSRLFLAAVLSLYLASPASAAQQQVVDKIVAQVNGEMITLFDLNERVKNYVTQVERKPFNPSDPILRELQERMLKAMIEDILLKQEAVRLKVNISDAEVETRIRELREKGGLSEAQFVQQLRLEGMTRKQFADAIKRDILKKQLLGYMVQRKVVVTDEEIRAYFEQNKSGLRVQTGQRIGLIMLAKPEEAKALRQRIVSGQISFADAARKFSIGPGAEQGGDLGKVDLKDLAPELAQAIRNVPQGGVSEPVMLDGKPVLLTMAAPDAPAAAAQASGGPSYESVRDEIQDRLYKEKLEKQFTDYMDKLRAKSVIKINL</sequence>
<reference evidence="5 6" key="1">
    <citation type="submission" date="2020-04" db="EMBL/GenBank/DDBJ databases">
        <authorList>
            <consortium name="Desulfovibrio sp. FSS-1 genome sequencing consortium"/>
            <person name="Shimoshige H."/>
            <person name="Kobayashi H."/>
            <person name="Maekawa T."/>
        </authorList>
    </citation>
    <scope>NUCLEOTIDE SEQUENCE [LARGE SCALE GENOMIC DNA]</scope>
    <source>
        <strain evidence="5 6">SIID29052-01</strain>
    </source>
</reference>
<dbReference type="EC" id="5.2.1.8" evidence="5"/>
<name>A0A6V8M5H1_9BACT</name>
<feature type="signal peptide" evidence="3">
    <location>
        <begin position="1"/>
        <end position="23"/>
    </location>
</feature>
<proteinExistence type="predicted"/>
<dbReference type="Pfam" id="PF13624">
    <property type="entry name" value="SurA_N_3"/>
    <property type="match status" value="1"/>
</dbReference>
<dbReference type="InterPro" id="IPR046357">
    <property type="entry name" value="PPIase_dom_sf"/>
</dbReference>
<comment type="caution">
    <text evidence="5">The sequence shown here is derived from an EMBL/GenBank/DDBJ whole genome shotgun (WGS) entry which is preliminary data.</text>
</comment>
<dbReference type="GO" id="GO:0003755">
    <property type="term" value="F:peptidyl-prolyl cis-trans isomerase activity"/>
    <property type="evidence" value="ECO:0007669"/>
    <property type="project" value="UniProtKB-KW"/>
</dbReference>
<dbReference type="Pfam" id="PF00639">
    <property type="entry name" value="Rotamase"/>
    <property type="match status" value="1"/>
</dbReference>
<feature type="chain" id="PRO_5028838183" evidence="3">
    <location>
        <begin position="24"/>
        <end position="320"/>
    </location>
</feature>
<keyword evidence="2 5" id="KW-0413">Isomerase</keyword>
<dbReference type="Proteomes" id="UP000494245">
    <property type="component" value="Unassembled WGS sequence"/>
</dbReference>
<reference evidence="5 6" key="2">
    <citation type="submission" date="2020-05" db="EMBL/GenBank/DDBJ databases">
        <title>Draft genome sequence of Desulfovibrio sp. strainFSS-1.</title>
        <authorList>
            <person name="Shimoshige H."/>
            <person name="Kobayashi H."/>
            <person name="Maekawa T."/>
        </authorList>
    </citation>
    <scope>NUCLEOTIDE SEQUENCE [LARGE SCALE GENOMIC DNA]</scope>
    <source>
        <strain evidence="5 6">SIID29052-01</strain>
    </source>
</reference>
<dbReference type="PROSITE" id="PS50198">
    <property type="entry name" value="PPIC_PPIASE_2"/>
    <property type="match status" value="1"/>
</dbReference>
<evidence type="ECO:0000259" key="4">
    <source>
        <dbReference type="PROSITE" id="PS50198"/>
    </source>
</evidence>
<dbReference type="PANTHER" id="PTHR47637">
    <property type="entry name" value="CHAPERONE SURA"/>
    <property type="match status" value="1"/>
</dbReference>
<dbReference type="InterPro" id="IPR027304">
    <property type="entry name" value="Trigger_fact/SurA_dom_sf"/>
</dbReference>
<dbReference type="Gene3D" id="1.10.4030.10">
    <property type="entry name" value="Porin chaperone SurA, peptide-binding domain"/>
    <property type="match status" value="1"/>
</dbReference>
<gene>
    <name evidence="5" type="primary">surA_1</name>
    <name evidence="5" type="ORF">NNJEOMEG_03673</name>
</gene>
<dbReference type="EMBL" id="BLTE01000023">
    <property type="protein sequence ID" value="GFK95805.1"/>
    <property type="molecule type" value="Genomic_DNA"/>
</dbReference>
<dbReference type="SUPFAM" id="SSF109998">
    <property type="entry name" value="Triger factor/SurA peptide-binding domain-like"/>
    <property type="match status" value="1"/>
</dbReference>
<dbReference type="RefSeq" id="WP_173086944.1">
    <property type="nucleotide sequence ID" value="NZ_BLTE01000023.1"/>
</dbReference>
<evidence type="ECO:0000313" key="5">
    <source>
        <dbReference type="EMBL" id="GFK95805.1"/>
    </source>
</evidence>
<dbReference type="AlphaFoldDB" id="A0A6V8M5H1"/>
<keyword evidence="6" id="KW-1185">Reference proteome</keyword>
<dbReference type="SUPFAM" id="SSF54534">
    <property type="entry name" value="FKBP-like"/>
    <property type="match status" value="1"/>
</dbReference>
<dbReference type="InterPro" id="IPR000297">
    <property type="entry name" value="PPIase_PpiC"/>
</dbReference>
<evidence type="ECO:0000256" key="3">
    <source>
        <dbReference type="SAM" id="SignalP"/>
    </source>
</evidence>